<dbReference type="EMBL" id="LMWM01000003">
    <property type="protein sequence ID" value="KUM90844.1"/>
    <property type="molecule type" value="Genomic_DNA"/>
</dbReference>
<evidence type="ECO:0000313" key="3">
    <source>
        <dbReference type="EMBL" id="KUM90844.1"/>
    </source>
</evidence>
<comment type="caution">
    <text evidence="3">The sequence shown here is derived from an EMBL/GenBank/DDBJ whole genome shotgun (WGS) entry which is preliminary data.</text>
</comment>
<gene>
    <name evidence="3" type="ORF">AQI94_03390</name>
</gene>
<dbReference type="Proteomes" id="UP000053039">
    <property type="component" value="Unassembled WGS sequence"/>
</dbReference>
<dbReference type="OrthoDB" id="4157300at2"/>
<accession>A0A101ND14</accession>
<dbReference type="Pfam" id="PF22599">
    <property type="entry name" value="SecDF_P1_head"/>
    <property type="match status" value="1"/>
</dbReference>
<dbReference type="InterPro" id="IPR054384">
    <property type="entry name" value="SecDF_P1_head"/>
</dbReference>
<evidence type="ECO:0000256" key="1">
    <source>
        <dbReference type="SAM" id="Phobius"/>
    </source>
</evidence>
<keyword evidence="1" id="KW-0812">Transmembrane</keyword>
<dbReference type="Gene3D" id="3.30.1360.200">
    <property type="match status" value="1"/>
</dbReference>
<name>A0A101ND14_9ACTN</name>
<evidence type="ECO:0000313" key="4">
    <source>
        <dbReference type="Proteomes" id="UP000053039"/>
    </source>
</evidence>
<evidence type="ECO:0000259" key="2">
    <source>
        <dbReference type="Pfam" id="PF22599"/>
    </source>
</evidence>
<dbReference type="RefSeq" id="WP_062229574.1">
    <property type="nucleotide sequence ID" value="NZ_JBEYZI010000039.1"/>
</dbReference>
<feature type="domain" description="SecDF P1 head subdomain" evidence="2">
    <location>
        <begin position="135"/>
        <end position="229"/>
    </location>
</feature>
<keyword evidence="1" id="KW-1133">Transmembrane helix</keyword>
<keyword evidence="1" id="KW-0472">Membrane</keyword>
<feature type="transmembrane region" description="Helical" evidence="1">
    <location>
        <begin position="46"/>
        <end position="66"/>
    </location>
</feature>
<protein>
    <recommendedName>
        <fullName evidence="2">SecDF P1 head subdomain domain-containing protein</fullName>
    </recommendedName>
</protein>
<dbReference type="AlphaFoldDB" id="A0A101ND14"/>
<proteinExistence type="predicted"/>
<organism evidence="3 4">
    <name type="scientific">Streptomyces pseudovenezuelae</name>
    <dbReference type="NCBI Taxonomy" id="67350"/>
    <lineage>
        <taxon>Bacteria</taxon>
        <taxon>Bacillati</taxon>
        <taxon>Actinomycetota</taxon>
        <taxon>Actinomycetes</taxon>
        <taxon>Kitasatosporales</taxon>
        <taxon>Streptomycetaceae</taxon>
        <taxon>Streptomyces</taxon>
        <taxon>Streptomyces aurantiacus group</taxon>
    </lineage>
</organism>
<sequence length="231" mass="23716">MNDSTEHPLREALHAEVRGSGADAAGVRLAGLADGALRIARRRQRLVRAGAGIAVAAAVAAAWVAVPDGTSPRAHVVQPAAGDSTGKAALMSLLPVTSSTQHACAPGSSGYSVRASATHPGFCVQADRTRGMVDVRVASAKAARSTLDGTWQVEVTFNSADRARFAALTGSLASAPPPRNEFAIVVDGKLWSTPYVASSITGGRIEIVGSYVGDLTSATAHDLARRLDPGR</sequence>
<reference evidence="3 4" key="1">
    <citation type="submission" date="2015-10" db="EMBL/GenBank/DDBJ databases">
        <title>Draft genome sequence of Streptomyces pseudovenezuelae DSM 40212, type strain for the species Streptomyces pseudovenezuelae.</title>
        <authorList>
            <person name="Ruckert C."/>
            <person name="Winkler A."/>
            <person name="Kalinowski J."/>
            <person name="Kampfer P."/>
            <person name="Glaeser S."/>
        </authorList>
    </citation>
    <scope>NUCLEOTIDE SEQUENCE [LARGE SCALE GENOMIC DNA]</scope>
    <source>
        <strain evidence="3 4">DSM 40212</strain>
    </source>
</reference>